<dbReference type="GO" id="GO:0006457">
    <property type="term" value="P:protein folding"/>
    <property type="evidence" value="ECO:0007669"/>
    <property type="project" value="InterPro"/>
</dbReference>
<keyword evidence="5" id="KW-1003">Cell membrane</keyword>
<dbReference type="EMBL" id="FJ867622">
    <property type="protein sequence ID" value="ACP20255.1"/>
    <property type="molecule type" value="Genomic_DNA"/>
</dbReference>
<keyword evidence="10" id="KW-0443">Lipid metabolism</keyword>
<evidence type="ECO:0000256" key="2">
    <source>
        <dbReference type="ARBA" id="ARBA00004383"/>
    </source>
</evidence>
<feature type="chain" id="PRO_5002932539" description="Lipase chaperone" evidence="16">
    <location>
        <begin position="21"/>
        <end position="333"/>
    </location>
</feature>
<evidence type="ECO:0000256" key="1">
    <source>
        <dbReference type="ARBA" id="ARBA00003280"/>
    </source>
</evidence>
<reference evidence="17" key="1">
    <citation type="journal article" date="2010" name="Environ. Technol.">
        <title>A lipase with broad temperature range from an alkaliphilic gamma-proteobacterium isolated in Greenland.</title>
        <authorList>
            <person name="Schmidt M."/>
            <person name="Larsen D.M."/>
            <person name="Stougaard P."/>
        </authorList>
    </citation>
    <scope>NUCLEOTIDE SEQUENCE</scope>
    <source>
        <strain evidence="17">24</strain>
    </source>
</reference>
<organism evidence="17">
    <name type="scientific">Pseudomonas sp. 24</name>
    <dbReference type="NCBI Taxonomy" id="639284"/>
    <lineage>
        <taxon>Bacteria</taxon>
        <taxon>Pseudomonadati</taxon>
        <taxon>Pseudomonadota</taxon>
        <taxon>Gammaproteobacteria</taxon>
        <taxon>Pseudomonadales</taxon>
        <taxon>Pseudomonadaceae</taxon>
        <taxon>Pseudomonas</taxon>
    </lineage>
</organism>
<evidence type="ECO:0000256" key="3">
    <source>
        <dbReference type="ARBA" id="ARBA00010358"/>
    </source>
</evidence>
<evidence type="ECO:0000256" key="7">
    <source>
        <dbReference type="ARBA" id="ARBA00022692"/>
    </source>
</evidence>
<keyword evidence="9" id="KW-1133">Transmembrane helix</keyword>
<evidence type="ECO:0000256" key="8">
    <source>
        <dbReference type="ARBA" id="ARBA00022963"/>
    </source>
</evidence>
<evidence type="ECO:0000256" key="14">
    <source>
        <dbReference type="ARBA" id="ARBA00031542"/>
    </source>
</evidence>
<keyword evidence="16" id="KW-0732">Signal</keyword>
<dbReference type="SUPFAM" id="SSF158855">
    <property type="entry name" value="Lipase chaperone-like"/>
    <property type="match status" value="1"/>
</dbReference>
<dbReference type="GO" id="GO:0051082">
    <property type="term" value="F:unfolded protein binding"/>
    <property type="evidence" value="ECO:0007669"/>
    <property type="project" value="InterPro"/>
</dbReference>
<dbReference type="GO" id="GO:0016042">
    <property type="term" value="P:lipid catabolic process"/>
    <property type="evidence" value="ECO:0007669"/>
    <property type="project" value="UniProtKB-KW"/>
</dbReference>
<dbReference type="InterPro" id="IPR004961">
    <property type="entry name" value="Lipase_chaperone"/>
</dbReference>
<comment type="subcellular location">
    <subcellularLocation>
        <location evidence="2">Cell inner membrane</location>
        <topology evidence="2">Single-pass membrane protein</topology>
        <orientation evidence="2">Periplasmic side</orientation>
    </subcellularLocation>
</comment>
<dbReference type="GO" id="GO:0005886">
    <property type="term" value="C:plasma membrane"/>
    <property type="evidence" value="ECO:0007669"/>
    <property type="project" value="UniProtKB-SubCell"/>
</dbReference>
<evidence type="ECO:0000256" key="12">
    <source>
        <dbReference type="ARBA" id="ARBA00023186"/>
    </source>
</evidence>
<sequence>MNKKLVLTVAALSAVTAAMMLKPWHTAEAPKQIPAAASIPAAATMAAPMQTPVLKAKSLPGAALVEGVDVIGSVALYSDGSLEYTLALRHLFDHFLGLAGSAEHIPAARNALVRHLQTQTLDPSAERDVLDAFERYMDYLRAAEQVELSSYEAGDLERTFDLLFGLRRSLLGNRLADAFFSDDEAREQVIIAQRRIATDPYMSAAEREQRYEELEQSLPPELQEARRQATVVARLSQDTSALRAAGATEDVIQQMRTQQVGYQAAERLAELDRSRAEWSQRVAAYEHERDALVATVGTQTAEQEMAVQQLRERLFTEHEARRVAALEKVLSSR</sequence>
<comment type="similarity">
    <text evidence="3">Belongs to the lipase chaperone family.</text>
</comment>
<keyword evidence="12" id="KW-0143">Chaperone</keyword>
<keyword evidence="6" id="KW-0997">Cell inner membrane</keyword>
<comment type="function">
    <text evidence="1">May be involved in the folding of the extracellular lipase during its passage through the periplasm.</text>
</comment>
<evidence type="ECO:0000256" key="5">
    <source>
        <dbReference type="ARBA" id="ARBA00022475"/>
    </source>
</evidence>
<evidence type="ECO:0000256" key="11">
    <source>
        <dbReference type="ARBA" id="ARBA00023136"/>
    </source>
</evidence>
<keyword evidence="11" id="KW-0472">Membrane</keyword>
<evidence type="ECO:0000256" key="10">
    <source>
        <dbReference type="ARBA" id="ARBA00023098"/>
    </source>
</evidence>
<gene>
    <name evidence="17" type="primary">lif</name>
</gene>
<evidence type="ECO:0000256" key="16">
    <source>
        <dbReference type="SAM" id="SignalP"/>
    </source>
</evidence>
<name>C3VIF2_9PSED</name>
<dbReference type="Pfam" id="PF03280">
    <property type="entry name" value="Lipase_chap"/>
    <property type="match status" value="1"/>
</dbReference>
<evidence type="ECO:0000256" key="4">
    <source>
        <dbReference type="ARBA" id="ARBA00019692"/>
    </source>
</evidence>
<evidence type="ECO:0000256" key="6">
    <source>
        <dbReference type="ARBA" id="ARBA00022519"/>
    </source>
</evidence>
<keyword evidence="8" id="KW-0442">Lipid degradation</keyword>
<accession>C3VIF2</accession>
<evidence type="ECO:0000256" key="13">
    <source>
        <dbReference type="ARBA" id="ARBA00030948"/>
    </source>
</evidence>
<dbReference type="AlphaFoldDB" id="C3VIF2"/>
<feature type="signal peptide" evidence="16">
    <location>
        <begin position="1"/>
        <end position="20"/>
    </location>
</feature>
<evidence type="ECO:0000256" key="15">
    <source>
        <dbReference type="ARBA" id="ARBA00033028"/>
    </source>
</evidence>
<evidence type="ECO:0000256" key="9">
    <source>
        <dbReference type="ARBA" id="ARBA00022989"/>
    </source>
</evidence>
<keyword evidence="7" id="KW-0812">Transmembrane</keyword>
<proteinExistence type="inferred from homology"/>
<protein>
    <recommendedName>
        <fullName evidence="4">Lipase chaperone</fullName>
    </recommendedName>
    <alternativeName>
        <fullName evidence="15">Lipase foldase</fullName>
    </alternativeName>
    <alternativeName>
        <fullName evidence="13">Lipase helper protein</fullName>
    </alternativeName>
    <alternativeName>
        <fullName evidence="14">Lipase modulator</fullName>
    </alternativeName>
</protein>
<evidence type="ECO:0000313" key="17">
    <source>
        <dbReference type="EMBL" id="ACP20255.1"/>
    </source>
</evidence>